<keyword evidence="6" id="KW-1185">Reference proteome</keyword>
<dbReference type="InterPro" id="IPR002018">
    <property type="entry name" value="CarbesteraseB"/>
</dbReference>
<dbReference type="OrthoDB" id="4308422at2"/>
<dbReference type="PANTHER" id="PTHR11559">
    <property type="entry name" value="CARBOXYLESTERASE"/>
    <property type="match status" value="1"/>
</dbReference>
<dbReference type="KEGG" id="sro:Sros_0321"/>
<comment type="similarity">
    <text evidence="1 3">Belongs to the type-B carboxylesterase/lipase family.</text>
</comment>
<dbReference type="PROSITE" id="PS00122">
    <property type="entry name" value="CARBOXYLESTERASE_B_1"/>
    <property type="match status" value="1"/>
</dbReference>
<dbReference type="GO" id="GO:0016787">
    <property type="term" value="F:hydrolase activity"/>
    <property type="evidence" value="ECO:0007669"/>
    <property type="project" value="UniProtKB-KW"/>
</dbReference>
<keyword evidence="2 3" id="KW-0378">Hydrolase</keyword>
<feature type="domain" description="Carboxylesterase type B" evidence="4">
    <location>
        <begin position="6"/>
        <end position="482"/>
    </location>
</feature>
<evidence type="ECO:0000256" key="1">
    <source>
        <dbReference type="ARBA" id="ARBA00005964"/>
    </source>
</evidence>
<organism evidence="5 6">
    <name type="scientific">Streptosporangium roseum (strain ATCC 12428 / DSM 43021 / JCM 3005 / KCTC 9067 / NCIMB 10171 / NRRL 2505 / NI 9100)</name>
    <dbReference type="NCBI Taxonomy" id="479432"/>
    <lineage>
        <taxon>Bacteria</taxon>
        <taxon>Bacillati</taxon>
        <taxon>Actinomycetota</taxon>
        <taxon>Actinomycetes</taxon>
        <taxon>Streptosporangiales</taxon>
        <taxon>Streptosporangiaceae</taxon>
        <taxon>Streptosporangium</taxon>
    </lineage>
</organism>
<dbReference type="STRING" id="479432.Sros_0321"/>
<dbReference type="InterPro" id="IPR050309">
    <property type="entry name" value="Type-B_Carboxylest/Lipase"/>
</dbReference>
<dbReference type="InterPro" id="IPR019826">
    <property type="entry name" value="Carboxylesterase_B_AS"/>
</dbReference>
<dbReference type="Proteomes" id="UP000002029">
    <property type="component" value="Chromosome"/>
</dbReference>
<reference evidence="5 6" key="1">
    <citation type="journal article" date="2010" name="Stand. Genomic Sci.">
        <title>Complete genome sequence of Streptosporangium roseum type strain (NI 9100).</title>
        <authorList>
            <person name="Nolan M."/>
            <person name="Sikorski J."/>
            <person name="Jando M."/>
            <person name="Lucas S."/>
            <person name="Lapidus A."/>
            <person name="Glavina Del Rio T."/>
            <person name="Chen F."/>
            <person name="Tice H."/>
            <person name="Pitluck S."/>
            <person name="Cheng J.F."/>
            <person name="Chertkov O."/>
            <person name="Sims D."/>
            <person name="Meincke L."/>
            <person name="Brettin T."/>
            <person name="Han C."/>
            <person name="Detter J.C."/>
            <person name="Bruce D."/>
            <person name="Goodwin L."/>
            <person name="Land M."/>
            <person name="Hauser L."/>
            <person name="Chang Y.J."/>
            <person name="Jeffries C.D."/>
            <person name="Ivanova N."/>
            <person name="Mavromatis K."/>
            <person name="Mikhailova N."/>
            <person name="Chen A."/>
            <person name="Palaniappan K."/>
            <person name="Chain P."/>
            <person name="Rohde M."/>
            <person name="Goker M."/>
            <person name="Bristow J."/>
            <person name="Eisen J.A."/>
            <person name="Markowitz V."/>
            <person name="Hugenholtz P."/>
            <person name="Kyrpides N.C."/>
            <person name="Klenk H.P."/>
        </authorList>
    </citation>
    <scope>NUCLEOTIDE SEQUENCE [LARGE SCALE GENOMIC DNA]</scope>
    <source>
        <strain evidence="6">ATCC 12428 / DSM 43021 / JCM 3005 / NI 9100</strain>
    </source>
</reference>
<dbReference type="RefSeq" id="WP_012887099.1">
    <property type="nucleotide sequence ID" value="NC_013595.1"/>
</dbReference>
<dbReference type="EC" id="3.1.1.-" evidence="3"/>
<evidence type="ECO:0000256" key="2">
    <source>
        <dbReference type="ARBA" id="ARBA00022801"/>
    </source>
</evidence>
<dbReference type="InterPro" id="IPR029058">
    <property type="entry name" value="AB_hydrolase_fold"/>
</dbReference>
<accession>D2B0U6</accession>
<dbReference type="SUPFAM" id="SSF53474">
    <property type="entry name" value="alpha/beta-Hydrolases"/>
    <property type="match status" value="1"/>
</dbReference>
<dbReference type="AlphaFoldDB" id="D2B0U6"/>
<evidence type="ECO:0000313" key="5">
    <source>
        <dbReference type="EMBL" id="ACZ83353.1"/>
    </source>
</evidence>
<dbReference type="HOGENOM" id="CLU_006586_16_4_11"/>
<gene>
    <name evidence="5" type="ordered locus">Sros_0321</name>
</gene>
<dbReference type="Pfam" id="PF00135">
    <property type="entry name" value="COesterase"/>
    <property type="match status" value="1"/>
</dbReference>
<protein>
    <recommendedName>
        <fullName evidence="3">Carboxylic ester hydrolase</fullName>
        <ecNumber evidence="3">3.1.1.-</ecNumber>
    </recommendedName>
</protein>
<name>D2B0U6_STRRD</name>
<evidence type="ECO:0000313" key="6">
    <source>
        <dbReference type="Proteomes" id="UP000002029"/>
    </source>
</evidence>
<evidence type="ECO:0000256" key="3">
    <source>
        <dbReference type="RuleBase" id="RU361235"/>
    </source>
</evidence>
<dbReference type="ESTHER" id="strrd-d2b0u6">
    <property type="family name" value="Carb_B_Bacteria"/>
</dbReference>
<dbReference type="Gene3D" id="3.40.50.1820">
    <property type="entry name" value="alpha/beta hydrolase"/>
    <property type="match status" value="1"/>
</dbReference>
<dbReference type="EMBL" id="CP001814">
    <property type="protein sequence ID" value="ACZ83353.1"/>
    <property type="molecule type" value="Genomic_DNA"/>
</dbReference>
<dbReference type="eggNOG" id="COG2272">
    <property type="taxonomic scope" value="Bacteria"/>
</dbReference>
<sequence>MTSSHDPVVETAAGAVRGRRTGGVTRFGGIPYGAAPVGERRFAAPAPPPGWRGVRDAFEPGPAAPQSASRLDGIVGPMRLPRQSEDCLSVNVWTPDLRGRLPVLVWLHGGAYITGSGGQDWYSGAQLAAHGDLVVVTVTYRLGPLGFLYPAGRIEDMGGGNAGLLDQIAALRWVRENIASFGGDPGQVTLAGQSAGALSALAMMSTPHADGLFRRVVMQSTPTGIAPMTAADATTVTERYLRALELSPGQAHRLRTLPVDRLLAAQGELLRASPPLRLAPPFQLVADDDLVAADLLNASGWADGMDRLIGSTRDEAAAWTASDERLRDLDRSAAVEVARGFLGEAAEDEYRRASEEAVHPTPLEVLKLLATGHFFERDIPRLAARSGGRSHVYRFDWSPAGSPLGACHCIELPSVFGTLRAWNEAPMLAGADRPEQASLAVAVQHAWAAFAHTGDPDHHGIPGWPEYRARGAVMHFDKDPHVRTAGR</sequence>
<evidence type="ECO:0000259" key="4">
    <source>
        <dbReference type="Pfam" id="PF00135"/>
    </source>
</evidence>
<proteinExistence type="inferred from homology"/>